<dbReference type="RefSeq" id="WP_259095981.1">
    <property type="nucleotide sequence ID" value="NZ_CP130454.1"/>
</dbReference>
<keyword evidence="2" id="KW-1185">Reference proteome</keyword>
<sequence length="108" mass="12702">MWDERLVGAIVRAAREDLQQQKWARDFADKLKDRGITVAMIEQTLTDADAVVVYRYRGLRSVGFWNERRRLIAVWSPLRPSRWVTAFFNDDGKDYLLGQDDAELIDER</sequence>
<proteinExistence type="predicted"/>
<dbReference type="Proteomes" id="UP001204798">
    <property type="component" value="Unassembled WGS sequence"/>
</dbReference>
<evidence type="ECO:0000313" key="2">
    <source>
        <dbReference type="Proteomes" id="UP001204798"/>
    </source>
</evidence>
<organism evidence="1 2">
    <name type="scientific">Candidatus Fervidibacter sacchari</name>
    <dbReference type="NCBI Taxonomy" id="1448929"/>
    <lineage>
        <taxon>Bacteria</taxon>
        <taxon>Candidatus Fervidibacterota</taxon>
        <taxon>Candidatus Fervidibacter</taxon>
    </lineage>
</organism>
<evidence type="ECO:0008006" key="3">
    <source>
        <dbReference type="Google" id="ProtNLM"/>
    </source>
</evidence>
<accession>A0ABT2ENH5</accession>
<comment type="caution">
    <text evidence="1">The sequence shown here is derived from an EMBL/GenBank/DDBJ whole genome shotgun (WGS) entry which is preliminary data.</text>
</comment>
<reference evidence="1 2" key="1">
    <citation type="submission" date="2022-08" db="EMBL/GenBank/DDBJ databases">
        <title>Bacterial and archaeal communities from various locations to study Microbial Dark Matter (Phase II).</title>
        <authorList>
            <person name="Stepanauskas R."/>
        </authorList>
    </citation>
    <scope>NUCLEOTIDE SEQUENCE [LARGE SCALE GENOMIC DNA]</scope>
    <source>
        <strain evidence="1 2">PD1</strain>
    </source>
</reference>
<protein>
    <recommendedName>
        <fullName evidence="3">DUF4258 domain-containing protein</fullName>
    </recommendedName>
</protein>
<gene>
    <name evidence="1" type="ORF">M2350_001920</name>
</gene>
<name>A0ABT2ENH5_9BACT</name>
<evidence type="ECO:0000313" key="1">
    <source>
        <dbReference type="EMBL" id="MCS3919507.1"/>
    </source>
</evidence>
<dbReference type="EMBL" id="JANUCP010000003">
    <property type="protein sequence ID" value="MCS3919507.1"/>
    <property type="molecule type" value="Genomic_DNA"/>
</dbReference>